<keyword evidence="3" id="KW-0813">Transport</keyword>
<dbReference type="GO" id="GO:0043001">
    <property type="term" value="P:Golgi to plasma membrane protein transport"/>
    <property type="evidence" value="ECO:0007669"/>
    <property type="project" value="TreeGrafter"/>
</dbReference>
<dbReference type="GO" id="GO:0005802">
    <property type="term" value="C:trans-Golgi network"/>
    <property type="evidence" value="ECO:0007669"/>
    <property type="project" value="TreeGrafter"/>
</dbReference>
<name>A0A267EJN1_9PLAT</name>
<proteinExistence type="inferred from homology"/>
<feature type="transmembrane region" description="Helical" evidence="9">
    <location>
        <begin position="63"/>
        <end position="83"/>
    </location>
</feature>
<dbReference type="OrthoDB" id="542931at2759"/>
<dbReference type="GO" id="GO:0034067">
    <property type="term" value="P:protein localization to Golgi apparatus"/>
    <property type="evidence" value="ECO:0007669"/>
    <property type="project" value="TreeGrafter"/>
</dbReference>
<evidence type="ECO:0000256" key="2">
    <source>
        <dbReference type="ARBA" id="ARBA00008160"/>
    </source>
</evidence>
<dbReference type="GO" id="GO:0006895">
    <property type="term" value="P:Golgi to endosome transport"/>
    <property type="evidence" value="ECO:0007669"/>
    <property type="project" value="TreeGrafter"/>
</dbReference>
<comment type="subcellular location">
    <subcellularLocation>
        <location evidence="1">Golgi apparatus membrane</location>
        <topology evidence="1">Multi-pass membrane protein</topology>
    </subcellularLocation>
</comment>
<evidence type="ECO:0000256" key="8">
    <source>
        <dbReference type="ARBA" id="ARBA00023136"/>
    </source>
</evidence>
<keyword evidence="11" id="KW-1185">Reference proteome</keyword>
<keyword evidence="7" id="KW-0333">Golgi apparatus</keyword>
<comment type="similarity">
    <text evidence="2">Belongs to the SYS1 family.</text>
</comment>
<evidence type="ECO:0000256" key="3">
    <source>
        <dbReference type="ARBA" id="ARBA00022448"/>
    </source>
</evidence>
<gene>
    <name evidence="10" type="ORF">BOX15_Mlig006207g1</name>
</gene>
<evidence type="ECO:0000313" key="10">
    <source>
        <dbReference type="EMBL" id="PAA61711.1"/>
    </source>
</evidence>
<protein>
    <recommendedName>
        <fullName evidence="12">Protein SYS1 homolog</fullName>
    </recommendedName>
</protein>
<organism evidence="10 11">
    <name type="scientific">Macrostomum lignano</name>
    <dbReference type="NCBI Taxonomy" id="282301"/>
    <lineage>
        <taxon>Eukaryota</taxon>
        <taxon>Metazoa</taxon>
        <taxon>Spiralia</taxon>
        <taxon>Lophotrochozoa</taxon>
        <taxon>Platyhelminthes</taxon>
        <taxon>Rhabditophora</taxon>
        <taxon>Macrostomorpha</taxon>
        <taxon>Macrostomida</taxon>
        <taxon>Macrostomidae</taxon>
        <taxon>Macrostomum</taxon>
    </lineage>
</organism>
<dbReference type="EMBL" id="NIVC01002003">
    <property type="protein sequence ID" value="PAA61711.1"/>
    <property type="molecule type" value="Genomic_DNA"/>
</dbReference>
<evidence type="ECO:0000256" key="4">
    <source>
        <dbReference type="ARBA" id="ARBA00022692"/>
    </source>
</evidence>
<evidence type="ECO:0000256" key="7">
    <source>
        <dbReference type="ARBA" id="ARBA00023034"/>
    </source>
</evidence>
<evidence type="ECO:0000313" key="11">
    <source>
        <dbReference type="Proteomes" id="UP000215902"/>
    </source>
</evidence>
<dbReference type="STRING" id="282301.A0A267EJN1"/>
<keyword evidence="8 9" id="KW-0472">Membrane</keyword>
<dbReference type="PANTHER" id="PTHR12952:SF0">
    <property type="entry name" value="PROTEIN SYS1 HOMOLOG"/>
    <property type="match status" value="1"/>
</dbReference>
<evidence type="ECO:0008006" key="12">
    <source>
        <dbReference type="Google" id="ProtNLM"/>
    </source>
</evidence>
<keyword evidence="5" id="KW-0653">Protein transport</keyword>
<evidence type="ECO:0000256" key="9">
    <source>
        <dbReference type="SAM" id="Phobius"/>
    </source>
</evidence>
<dbReference type="InterPro" id="IPR019185">
    <property type="entry name" value="Integral_membrane_SYS1-rel"/>
</dbReference>
<evidence type="ECO:0000256" key="6">
    <source>
        <dbReference type="ARBA" id="ARBA00022989"/>
    </source>
</evidence>
<reference evidence="10 11" key="1">
    <citation type="submission" date="2017-06" db="EMBL/GenBank/DDBJ databases">
        <title>A platform for efficient transgenesis in Macrostomum lignano, a flatworm model organism for stem cell research.</title>
        <authorList>
            <person name="Berezikov E."/>
        </authorList>
    </citation>
    <scope>NUCLEOTIDE SEQUENCE [LARGE SCALE GENOMIC DNA]</scope>
    <source>
        <strain evidence="10">DV1</strain>
        <tissue evidence="10">Whole organism</tissue>
    </source>
</reference>
<dbReference type="Pfam" id="PF09801">
    <property type="entry name" value="SYS1"/>
    <property type="match status" value="1"/>
</dbReference>
<dbReference type="GO" id="GO:0005829">
    <property type="term" value="C:cytosol"/>
    <property type="evidence" value="ECO:0007669"/>
    <property type="project" value="GOC"/>
</dbReference>
<dbReference type="GO" id="GO:0000139">
    <property type="term" value="C:Golgi membrane"/>
    <property type="evidence" value="ECO:0007669"/>
    <property type="project" value="UniProtKB-SubCell"/>
</dbReference>
<feature type="transmembrane region" description="Helical" evidence="9">
    <location>
        <begin position="90"/>
        <end position="109"/>
    </location>
</feature>
<feature type="transmembrane region" description="Helical" evidence="9">
    <location>
        <begin position="12"/>
        <end position="34"/>
    </location>
</feature>
<keyword evidence="4 9" id="KW-0812">Transmembrane</keyword>
<feature type="transmembrane region" description="Helical" evidence="9">
    <location>
        <begin position="115"/>
        <end position="137"/>
    </location>
</feature>
<dbReference type="PANTHER" id="PTHR12952">
    <property type="entry name" value="SYS1"/>
    <property type="match status" value="1"/>
</dbReference>
<dbReference type="AlphaFoldDB" id="A0A267EJN1"/>
<comment type="caution">
    <text evidence="10">The sequence shown here is derived from an EMBL/GenBank/DDBJ whole genome shotgun (WGS) entry which is preliminary data.</text>
</comment>
<dbReference type="Proteomes" id="UP000215902">
    <property type="component" value="Unassembled WGS sequence"/>
</dbReference>
<evidence type="ECO:0000256" key="5">
    <source>
        <dbReference type="ARBA" id="ARBA00022927"/>
    </source>
</evidence>
<accession>A0A267EJN1</accession>
<keyword evidence="6 9" id="KW-1133">Transmembrane helix</keyword>
<sequence length="153" mass="17469">MGFRASGWDPALIIAQIIAMQSLYYFFLCIWTLATNLFVMQSPSLSQIFSFAYLRFRDTPGKLSVLTCLLNSFTLSAGLLFVVRRTKQCLDFSVTVFVYHLLFTCIYNRAFPTNFVWWLTNSVAAVITTVLGEFLCLRAELQDIPVHTARIDL</sequence>
<evidence type="ECO:0000256" key="1">
    <source>
        <dbReference type="ARBA" id="ARBA00004653"/>
    </source>
</evidence>